<reference evidence="2" key="1">
    <citation type="journal article" date="2020" name="Fungal Divers.">
        <title>Resolving the Mortierellaceae phylogeny through synthesis of multi-gene phylogenetics and phylogenomics.</title>
        <authorList>
            <person name="Vandepol N."/>
            <person name="Liber J."/>
            <person name="Desiro A."/>
            <person name="Na H."/>
            <person name="Kennedy M."/>
            <person name="Barry K."/>
            <person name="Grigoriev I.V."/>
            <person name="Miller A.N."/>
            <person name="O'Donnell K."/>
            <person name="Stajich J.E."/>
            <person name="Bonito G."/>
        </authorList>
    </citation>
    <scope>NUCLEOTIDE SEQUENCE</scope>
    <source>
        <strain evidence="2">MES-2147</strain>
    </source>
</reference>
<feature type="domain" description="PAZ" evidence="1">
    <location>
        <begin position="229"/>
        <end position="333"/>
    </location>
</feature>
<sequence>MSGLKLTEYVPRPAPGKLGKPIKVRTNFFEVQKLPDIMVHHYDVTVTPDVPPVANRKVFQQFITTYGDTELKGARPVYDGRKNLFSARDLGFDGKTFDITLGGDVHPNPKRPIPVFKLKIKKAATINLEEIHQFLNRKAALSNNILTGIMALDVLIRHQPSMLYATVGRSFFTPEGKSPLSGPLDVWRGFYQSARPTAGKMMINLDISATAFYQSGPLLNIIVKIMNLRGLDDLRRPQTNWQKVEKSIKGLRVTVNHRERSKRPFKIFGLTVKSAKDHKFSLESKDGKAAAQQTSVEAYFKSTYNIKLQFPTLPCVQVGKTACVPLELCSVIEGQRYPKKLDAAQTSDMIKFTCQPPEKRANIIKDGLKILNYDRNEYLKDFGLKISTEMATVNARFCRS</sequence>
<name>A0A9P6IRE7_9FUNG</name>
<keyword evidence="3" id="KW-1185">Reference proteome</keyword>
<dbReference type="Proteomes" id="UP000749646">
    <property type="component" value="Unassembled WGS sequence"/>
</dbReference>
<keyword evidence="2" id="KW-0396">Initiation factor</keyword>
<dbReference type="CDD" id="cd02846">
    <property type="entry name" value="PAZ_argonaute_like"/>
    <property type="match status" value="1"/>
</dbReference>
<dbReference type="GO" id="GO:0003743">
    <property type="term" value="F:translation initiation factor activity"/>
    <property type="evidence" value="ECO:0007669"/>
    <property type="project" value="UniProtKB-KW"/>
</dbReference>
<dbReference type="OrthoDB" id="10252740at2759"/>
<keyword evidence="2" id="KW-0648">Protein biosynthesis</keyword>
<dbReference type="PROSITE" id="PS50821">
    <property type="entry name" value="PAZ"/>
    <property type="match status" value="1"/>
</dbReference>
<dbReference type="Pfam" id="PF08699">
    <property type="entry name" value="ArgoL1"/>
    <property type="match status" value="1"/>
</dbReference>
<proteinExistence type="predicted"/>
<dbReference type="AlphaFoldDB" id="A0A9P6IRE7"/>
<dbReference type="InterPro" id="IPR003100">
    <property type="entry name" value="PAZ_dom"/>
</dbReference>
<dbReference type="InterPro" id="IPR032474">
    <property type="entry name" value="Argonaute_N"/>
</dbReference>
<dbReference type="InterPro" id="IPR014811">
    <property type="entry name" value="ArgoL1"/>
</dbReference>
<dbReference type="Gene3D" id="2.170.260.10">
    <property type="entry name" value="paz domain"/>
    <property type="match status" value="1"/>
</dbReference>
<protein>
    <submittedName>
        <fullName evidence="2">Eukaryotic translation initiation factor 2C, 2</fullName>
    </submittedName>
</protein>
<dbReference type="Pfam" id="PF16488">
    <property type="entry name" value="ArgoL2"/>
    <property type="match status" value="1"/>
</dbReference>
<dbReference type="SMART" id="SM01163">
    <property type="entry name" value="DUF1785"/>
    <property type="match status" value="1"/>
</dbReference>
<comment type="caution">
    <text evidence="2">The sequence shown here is derived from an EMBL/GenBank/DDBJ whole genome shotgun (WGS) entry which is preliminary data.</text>
</comment>
<dbReference type="InterPro" id="IPR032472">
    <property type="entry name" value="ArgoL2"/>
</dbReference>
<organism evidence="2 3">
    <name type="scientific">Modicella reniformis</name>
    <dbReference type="NCBI Taxonomy" id="1440133"/>
    <lineage>
        <taxon>Eukaryota</taxon>
        <taxon>Fungi</taxon>
        <taxon>Fungi incertae sedis</taxon>
        <taxon>Mucoromycota</taxon>
        <taxon>Mortierellomycotina</taxon>
        <taxon>Mortierellomycetes</taxon>
        <taxon>Mortierellales</taxon>
        <taxon>Mortierellaceae</taxon>
        <taxon>Modicella</taxon>
    </lineage>
</organism>
<dbReference type="Pfam" id="PF02170">
    <property type="entry name" value="PAZ"/>
    <property type="match status" value="1"/>
</dbReference>
<dbReference type="PANTHER" id="PTHR22891">
    <property type="entry name" value="EUKARYOTIC TRANSLATION INITIATION FACTOR 2C"/>
    <property type="match status" value="1"/>
</dbReference>
<dbReference type="SMART" id="SM00949">
    <property type="entry name" value="PAZ"/>
    <property type="match status" value="1"/>
</dbReference>
<accession>A0A9P6IRE7</accession>
<dbReference type="EMBL" id="JAAAHW010008129">
    <property type="protein sequence ID" value="KAF9945058.1"/>
    <property type="molecule type" value="Genomic_DNA"/>
</dbReference>
<evidence type="ECO:0000259" key="1">
    <source>
        <dbReference type="PROSITE" id="PS50821"/>
    </source>
</evidence>
<dbReference type="Pfam" id="PF16486">
    <property type="entry name" value="ArgoN"/>
    <property type="match status" value="1"/>
</dbReference>
<evidence type="ECO:0000313" key="3">
    <source>
        <dbReference type="Proteomes" id="UP000749646"/>
    </source>
</evidence>
<gene>
    <name evidence="2" type="primary">EIF2C2_2</name>
    <name evidence="2" type="ORF">BGZ65_011229</name>
</gene>
<dbReference type="SUPFAM" id="SSF101690">
    <property type="entry name" value="PAZ domain"/>
    <property type="match status" value="1"/>
</dbReference>
<dbReference type="InterPro" id="IPR036085">
    <property type="entry name" value="PAZ_dom_sf"/>
</dbReference>
<dbReference type="GO" id="GO:0003723">
    <property type="term" value="F:RNA binding"/>
    <property type="evidence" value="ECO:0007669"/>
    <property type="project" value="InterPro"/>
</dbReference>
<evidence type="ECO:0000313" key="2">
    <source>
        <dbReference type="EMBL" id="KAF9945058.1"/>
    </source>
</evidence>